<feature type="chain" id="PRO_5001651966" evidence="1">
    <location>
        <begin position="21"/>
        <end position="191"/>
    </location>
</feature>
<organism evidence="2 3">
    <name type="scientific">Fimbriimonas ginsengisoli Gsoil 348</name>
    <dbReference type="NCBI Taxonomy" id="661478"/>
    <lineage>
        <taxon>Bacteria</taxon>
        <taxon>Bacillati</taxon>
        <taxon>Armatimonadota</taxon>
        <taxon>Fimbriimonadia</taxon>
        <taxon>Fimbriimonadales</taxon>
        <taxon>Fimbriimonadaceae</taxon>
        <taxon>Fimbriimonas</taxon>
    </lineage>
</organism>
<evidence type="ECO:0000313" key="2">
    <source>
        <dbReference type="EMBL" id="AIE88137.1"/>
    </source>
</evidence>
<accession>A0A068NXR6</accession>
<gene>
    <name evidence="2" type="ORF">OP10G_4769</name>
</gene>
<dbReference type="HOGENOM" id="CLU_1419593_0_0_0"/>
<keyword evidence="3" id="KW-1185">Reference proteome</keyword>
<keyword evidence="1" id="KW-0732">Signal</keyword>
<dbReference type="RefSeq" id="WP_025228001.1">
    <property type="nucleotide sequence ID" value="NZ_CP007139.1"/>
</dbReference>
<feature type="signal peptide" evidence="1">
    <location>
        <begin position="1"/>
        <end position="20"/>
    </location>
</feature>
<dbReference type="AlphaFoldDB" id="A0A068NXR6"/>
<dbReference type="KEGG" id="fgi:OP10G_4769"/>
<reference evidence="2 3" key="1">
    <citation type="journal article" date="2014" name="PLoS ONE">
        <title>The first complete genome sequence of the class fimbriimonadia in the phylum armatimonadetes.</title>
        <authorList>
            <person name="Hu Z.Y."/>
            <person name="Wang Y.Z."/>
            <person name="Im W.T."/>
            <person name="Wang S.Y."/>
            <person name="Zhao G.P."/>
            <person name="Zheng H.J."/>
            <person name="Quan Z.X."/>
        </authorList>
    </citation>
    <scope>NUCLEOTIDE SEQUENCE [LARGE SCALE GENOMIC DNA]</scope>
    <source>
        <strain evidence="2">Gsoil 348</strain>
    </source>
</reference>
<dbReference type="Proteomes" id="UP000027982">
    <property type="component" value="Chromosome"/>
</dbReference>
<evidence type="ECO:0000313" key="3">
    <source>
        <dbReference type="Proteomes" id="UP000027982"/>
    </source>
</evidence>
<evidence type="ECO:0000256" key="1">
    <source>
        <dbReference type="SAM" id="SignalP"/>
    </source>
</evidence>
<dbReference type="EMBL" id="CP007139">
    <property type="protein sequence ID" value="AIE88137.1"/>
    <property type="molecule type" value="Genomic_DNA"/>
</dbReference>
<name>A0A068NXR6_FIMGI</name>
<sequence>MNRVSAVALLTIVAMASAFGQRGEGARIAIKRALDPAAATIPKTPVKTTVEDLLAAVRPPALQPDSKGAEYQNRRIGPLENTMWQVTATIKQIILRADGDYYMVIEGASGARTVVEVPDPRLCPKSKLIKQIQHVRNMLAKRFGPTPMPQDVNQKATITGVGFFGMQGRSLQGRQNNGARLMPGIDISFDK</sequence>
<proteinExistence type="predicted"/>
<protein>
    <submittedName>
        <fullName evidence="2">Uncharacterized protein</fullName>
    </submittedName>
</protein>